<evidence type="ECO:0000313" key="8">
    <source>
        <dbReference type="Proteomes" id="UP000275267"/>
    </source>
</evidence>
<reference evidence="8" key="1">
    <citation type="journal article" date="2019" name="Nat. Commun.">
        <title>The genome of broomcorn millet.</title>
        <authorList>
            <person name="Zou C."/>
            <person name="Miki D."/>
            <person name="Li D."/>
            <person name="Tang Q."/>
            <person name="Xiao L."/>
            <person name="Rajput S."/>
            <person name="Deng P."/>
            <person name="Jia W."/>
            <person name="Huang R."/>
            <person name="Zhang M."/>
            <person name="Sun Y."/>
            <person name="Hu J."/>
            <person name="Fu X."/>
            <person name="Schnable P.S."/>
            <person name="Li F."/>
            <person name="Zhang H."/>
            <person name="Feng B."/>
            <person name="Zhu X."/>
            <person name="Liu R."/>
            <person name="Schnable J.C."/>
            <person name="Zhu J.-K."/>
            <person name="Zhang H."/>
        </authorList>
    </citation>
    <scope>NUCLEOTIDE SEQUENCE [LARGE SCALE GENOMIC DNA]</scope>
</reference>
<dbReference type="InterPro" id="IPR006564">
    <property type="entry name" value="Znf_PMZ"/>
</dbReference>
<evidence type="ECO:0000256" key="1">
    <source>
        <dbReference type="ARBA" id="ARBA00022723"/>
    </source>
</evidence>
<organism evidence="7 8">
    <name type="scientific">Panicum miliaceum</name>
    <name type="common">Proso millet</name>
    <name type="synonym">Broomcorn millet</name>
    <dbReference type="NCBI Taxonomy" id="4540"/>
    <lineage>
        <taxon>Eukaryota</taxon>
        <taxon>Viridiplantae</taxon>
        <taxon>Streptophyta</taxon>
        <taxon>Embryophyta</taxon>
        <taxon>Tracheophyta</taxon>
        <taxon>Spermatophyta</taxon>
        <taxon>Magnoliopsida</taxon>
        <taxon>Liliopsida</taxon>
        <taxon>Poales</taxon>
        <taxon>Poaceae</taxon>
        <taxon>PACMAD clade</taxon>
        <taxon>Panicoideae</taxon>
        <taxon>Panicodae</taxon>
        <taxon>Paniceae</taxon>
        <taxon>Panicinae</taxon>
        <taxon>Panicum</taxon>
        <taxon>Panicum sect. Panicum</taxon>
    </lineage>
</organism>
<protein>
    <recommendedName>
        <fullName evidence="6">SWIM-type domain-containing protein</fullName>
    </recommendedName>
</protein>
<comment type="caution">
    <text evidence="7">The sequence shown here is derived from an EMBL/GenBank/DDBJ whole genome shotgun (WGS) entry which is preliminary data.</text>
</comment>
<feature type="compositionally biased region" description="Polar residues" evidence="5">
    <location>
        <begin position="293"/>
        <end position="304"/>
    </location>
</feature>
<sequence>MATAKPEAMQYLQQNHSKIWIRSQFSTLPKVDYVTNNLAESCNNWIKHDKSKHLDDLLHTIRQKLLIKWNHNKKIARNMDGKILEHIVRKLKEQSRNLYINVISSCDAIAEVSARGGSGYRFVVNLDERTCSCRAWQVSGLPCKYALAFFTSISREKTEDHVDHFYSFEKFRAAYEGIIPAIPDKTMWPKSDHGFFMYPPLLKATIGRRRHNRYKSSAEGGTSTKGKHQCPICRDYGHHWYTCKEGDPADIAAMLAERGPPKKRKKTQPTSTERSLVPVYDPMQTRMVFPALSGTTFSGNQRNNTNTSSATAKKKKRSTSTSSVAAKKEKSTSTPSTAFDSVSKRSATGSNQLDHVTLSTEFPAGCIMNNKQMNSLHCHMCMLDSPLLISLYTLS</sequence>
<feature type="region of interest" description="Disordered" evidence="5">
    <location>
        <begin position="209"/>
        <end position="228"/>
    </location>
</feature>
<dbReference type="SMART" id="SM00575">
    <property type="entry name" value="ZnF_PMZ"/>
    <property type="match status" value="1"/>
</dbReference>
<keyword evidence="8" id="KW-1185">Reference proteome</keyword>
<dbReference type="OrthoDB" id="687700at2759"/>
<dbReference type="PANTHER" id="PTHR31973:SF187">
    <property type="entry name" value="MUTATOR TRANSPOSASE MUDRA PROTEIN"/>
    <property type="match status" value="1"/>
</dbReference>
<keyword evidence="2 4" id="KW-0863">Zinc-finger</keyword>
<evidence type="ECO:0000259" key="6">
    <source>
        <dbReference type="PROSITE" id="PS50966"/>
    </source>
</evidence>
<evidence type="ECO:0000256" key="2">
    <source>
        <dbReference type="ARBA" id="ARBA00022771"/>
    </source>
</evidence>
<proteinExistence type="predicted"/>
<dbReference type="PROSITE" id="PS50966">
    <property type="entry name" value="ZF_SWIM"/>
    <property type="match status" value="1"/>
</dbReference>
<accession>A0A3L6PD49</accession>
<name>A0A3L6PD49_PANMI</name>
<evidence type="ECO:0000256" key="5">
    <source>
        <dbReference type="SAM" id="MobiDB-lite"/>
    </source>
</evidence>
<keyword evidence="1" id="KW-0479">Metal-binding</keyword>
<gene>
    <name evidence="7" type="ORF">C2845_PM10G10910</name>
</gene>
<dbReference type="PANTHER" id="PTHR31973">
    <property type="entry name" value="POLYPROTEIN, PUTATIVE-RELATED"/>
    <property type="match status" value="1"/>
</dbReference>
<dbReference type="Pfam" id="PF04434">
    <property type="entry name" value="SWIM"/>
    <property type="match status" value="1"/>
</dbReference>
<evidence type="ECO:0000256" key="4">
    <source>
        <dbReference type="PROSITE-ProRule" id="PRU00325"/>
    </source>
</evidence>
<dbReference type="GO" id="GO:0008270">
    <property type="term" value="F:zinc ion binding"/>
    <property type="evidence" value="ECO:0007669"/>
    <property type="project" value="UniProtKB-KW"/>
</dbReference>
<dbReference type="EMBL" id="PQIB02000018">
    <property type="protein sequence ID" value="RLM54281.1"/>
    <property type="molecule type" value="Genomic_DNA"/>
</dbReference>
<feature type="domain" description="SWIM-type" evidence="6">
    <location>
        <begin position="120"/>
        <end position="154"/>
    </location>
</feature>
<keyword evidence="3" id="KW-0862">Zinc</keyword>
<dbReference type="Proteomes" id="UP000275267">
    <property type="component" value="Unassembled WGS sequence"/>
</dbReference>
<feature type="region of interest" description="Disordered" evidence="5">
    <location>
        <begin position="257"/>
        <end position="280"/>
    </location>
</feature>
<evidence type="ECO:0000256" key="3">
    <source>
        <dbReference type="ARBA" id="ARBA00022833"/>
    </source>
</evidence>
<feature type="region of interest" description="Disordered" evidence="5">
    <location>
        <begin position="293"/>
        <end position="350"/>
    </location>
</feature>
<dbReference type="STRING" id="4540.A0A3L6PD49"/>
<evidence type="ECO:0000313" key="7">
    <source>
        <dbReference type="EMBL" id="RLM54281.1"/>
    </source>
</evidence>
<dbReference type="InterPro" id="IPR007527">
    <property type="entry name" value="Znf_SWIM"/>
</dbReference>
<feature type="compositionally biased region" description="Polar residues" evidence="5">
    <location>
        <begin position="335"/>
        <end position="350"/>
    </location>
</feature>
<dbReference type="AlphaFoldDB" id="A0A3L6PD49"/>